<evidence type="ECO:0000313" key="4">
    <source>
        <dbReference type="Proteomes" id="UP000639396"/>
    </source>
</evidence>
<evidence type="ECO:0000313" key="3">
    <source>
        <dbReference type="EMBL" id="MBD2860540.1"/>
    </source>
</evidence>
<gene>
    <name evidence="3" type="ORF">IDH45_00880</name>
</gene>
<dbReference type="AlphaFoldDB" id="A0A927GXH9"/>
<dbReference type="Pfam" id="PF26160">
    <property type="entry name" value="YqzN_YkzM"/>
    <property type="match status" value="1"/>
</dbReference>
<feature type="compositionally biased region" description="Low complexity" evidence="1">
    <location>
        <begin position="1"/>
        <end position="15"/>
    </location>
</feature>
<evidence type="ECO:0000259" key="2">
    <source>
        <dbReference type="Pfam" id="PF26160"/>
    </source>
</evidence>
<evidence type="ECO:0000256" key="1">
    <source>
        <dbReference type="SAM" id="MobiDB-lite"/>
    </source>
</evidence>
<keyword evidence="4" id="KW-1185">Reference proteome</keyword>
<dbReference type="InterPro" id="IPR058869">
    <property type="entry name" value="YqzN_YkzM"/>
</dbReference>
<proteinExistence type="predicted"/>
<dbReference type="Proteomes" id="UP000639396">
    <property type="component" value="Unassembled WGS sequence"/>
</dbReference>
<accession>A0A927GXH9</accession>
<feature type="domain" description="YqzN/YkzM" evidence="2">
    <location>
        <begin position="21"/>
        <end position="71"/>
    </location>
</feature>
<sequence length="74" mass="8242">MAFKKSAQQQAADQAEQSERPAYTREELLAGAEALFAVKPEVLTGALHGNTKSALTIEETGRLIRQFQQRKVQR</sequence>
<reference evidence="3" key="1">
    <citation type="submission" date="2020-09" db="EMBL/GenBank/DDBJ databases">
        <title>A novel bacterium of genus Paenibacillus, isolated from South China Sea.</title>
        <authorList>
            <person name="Huang H."/>
            <person name="Mo K."/>
            <person name="Hu Y."/>
        </authorList>
    </citation>
    <scope>NUCLEOTIDE SEQUENCE</scope>
    <source>
        <strain evidence="3">IB182363</strain>
    </source>
</reference>
<comment type="caution">
    <text evidence="3">The sequence shown here is derived from an EMBL/GenBank/DDBJ whole genome shotgun (WGS) entry which is preliminary data.</text>
</comment>
<organism evidence="3 4">
    <name type="scientific">Paenibacillus oceani</name>
    <dbReference type="NCBI Taxonomy" id="2772510"/>
    <lineage>
        <taxon>Bacteria</taxon>
        <taxon>Bacillati</taxon>
        <taxon>Bacillota</taxon>
        <taxon>Bacilli</taxon>
        <taxon>Bacillales</taxon>
        <taxon>Paenibacillaceae</taxon>
        <taxon>Paenibacillus</taxon>
    </lineage>
</organism>
<feature type="region of interest" description="Disordered" evidence="1">
    <location>
        <begin position="1"/>
        <end position="24"/>
    </location>
</feature>
<dbReference type="RefSeq" id="WP_190924007.1">
    <property type="nucleotide sequence ID" value="NZ_JACXJA010000001.1"/>
</dbReference>
<name>A0A927GXH9_9BACL</name>
<protein>
    <recommendedName>
        <fullName evidence="2">YqzN/YkzM domain-containing protein</fullName>
    </recommendedName>
</protein>
<dbReference type="EMBL" id="JACXJA010000001">
    <property type="protein sequence ID" value="MBD2860540.1"/>
    <property type="molecule type" value="Genomic_DNA"/>
</dbReference>